<protein>
    <submittedName>
        <fullName evidence="2">Uncharacterized protein</fullName>
    </submittedName>
</protein>
<dbReference type="AlphaFoldDB" id="A0A5C5WUV4"/>
<accession>A0A5C5WUV4</accession>
<comment type="caution">
    <text evidence="2">The sequence shown here is derived from an EMBL/GenBank/DDBJ whole genome shotgun (WGS) entry which is preliminary data.</text>
</comment>
<name>A0A5C5WUV4_9BACT</name>
<reference evidence="2 3" key="1">
    <citation type="submission" date="2019-02" db="EMBL/GenBank/DDBJ databases">
        <title>Deep-cultivation of Planctomycetes and their phenomic and genomic characterization uncovers novel biology.</title>
        <authorList>
            <person name="Wiegand S."/>
            <person name="Jogler M."/>
            <person name="Boedeker C."/>
            <person name="Pinto D."/>
            <person name="Vollmers J."/>
            <person name="Rivas-Marin E."/>
            <person name="Kohn T."/>
            <person name="Peeters S.H."/>
            <person name="Heuer A."/>
            <person name="Rast P."/>
            <person name="Oberbeckmann S."/>
            <person name="Bunk B."/>
            <person name="Jeske O."/>
            <person name="Meyerdierks A."/>
            <person name="Storesund J.E."/>
            <person name="Kallscheuer N."/>
            <person name="Luecker S."/>
            <person name="Lage O.M."/>
            <person name="Pohl T."/>
            <person name="Merkel B.J."/>
            <person name="Hornburger P."/>
            <person name="Mueller R.-W."/>
            <person name="Bruemmer F."/>
            <person name="Labrenz M."/>
            <person name="Spormann A.M."/>
            <person name="Op Den Camp H."/>
            <person name="Overmann J."/>
            <person name="Amann R."/>
            <person name="Jetten M.S.M."/>
            <person name="Mascher T."/>
            <person name="Medema M.H."/>
            <person name="Devos D.P."/>
            <person name="Kaster A.-K."/>
            <person name="Ovreas L."/>
            <person name="Rohde M."/>
            <person name="Galperin M.Y."/>
            <person name="Jogler C."/>
        </authorList>
    </citation>
    <scope>NUCLEOTIDE SEQUENCE [LARGE SCALE GENOMIC DNA]</scope>
    <source>
        <strain evidence="2 3">Pla22</strain>
    </source>
</reference>
<feature type="compositionally biased region" description="Polar residues" evidence="1">
    <location>
        <begin position="11"/>
        <end position="32"/>
    </location>
</feature>
<proteinExistence type="predicted"/>
<evidence type="ECO:0000313" key="2">
    <source>
        <dbReference type="EMBL" id="TWT54388.1"/>
    </source>
</evidence>
<keyword evidence="3" id="KW-1185">Reference proteome</keyword>
<dbReference type="Proteomes" id="UP000316598">
    <property type="component" value="Unassembled WGS sequence"/>
</dbReference>
<gene>
    <name evidence="2" type="ORF">Pla22_20350</name>
</gene>
<feature type="region of interest" description="Disordered" evidence="1">
    <location>
        <begin position="1"/>
        <end position="39"/>
    </location>
</feature>
<organism evidence="2 3">
    <name type="scientific">Rubripirellula amarantea</name>
    <dbReference type="NCBI Taxonomy" id="2527999"/>
    <lineage>
        <taxon>Bacteria</taxon>
        <taxon>Pseudomonadati</taxon>
        <taxon>Planctomycetota</taxon>
        <taxon>Planctomycetia</taxon>
        <taxon>Pirellulales</taxon>
        <taxon>Pirellulaceae</taxon>
        <taxon>Rubripirellula</taxon>
    </lineage>
</organism>
<dbReference type="EMBL" id="SJPI01000001">
    <property type="protein sequence ID" value="TWT54388.1"/>
    <property type="molecule type" value="Genomic_DNA"/>
</dbReference>
<evidence type="ECO:0000256" key="1">
    <source>
        <dbReference type="SAM" id="MobiDB-lite"/>
    </source>
</evidence>
<evidence type="ECO:0000313" key="3">
    <source>
        <dbReference type="Proteomes" id="UP000316598"/>
    </source>
</evidence>
<sequence>MKFDARKVVSASATPSRSTQLNGNPNVIQSLGTPHYDCS</sequence>